<gene>
    <name evidence="1" type="ORF">J4727_18460</name>
</gene>
<reference evidence="1" key="1">
    <citation type="submission" date="2021-03" db="EMBL/GenBank/DDBJ databases">
        <title>Molecular epidemiology and mechanisms of colistin and carbapenem resistance in Enterobacteriaceae from clinical isolates, the environment and porcine samples in Pretoria, South Africa.</title>
        <authorList>
            <person name="Bogoshi D."/>
            <person name="Mbelle N.M."/>
            <person name="Naidoo V."/>
            <person name="Osei Sekyere J."/>
        </authorList>
    </citation>
    <scope>NUCLEOTIDE SEQUENCE</scope>
    <source>
        <strain evidence="1">C052</strain>
    </source>
</reference>
<dbReference type="EMBL" id="JAGETQ010000171">
    <property type="protein sequence ID" value="MBO1916625.1"/>
    <property type="molecule type" value="Genomic_DNA"/>
</dbReference>
<name>A0A939ND40_PRORE</name>
<accession>A0A939ND40</accession>
<evidence type="ECO:0000313" key="1">
    <source>
        <dbReference type="EMBL" id="MBO1916625.1"/>
    </source>
</evidence>
<comment type="caution">
    <text evidence="1">The sequence shown here is derived from an EMBL/GenBank/DDBJ whole genome shotgun (WGS) entry which is preliminary data.</text>
</comment>
<organism evidence="1 2">
    <name type="scientific">Providencia rettgeri</name>
    <dbReference type="NCBI Taxonomy" id="587"/>
    <lineage>
        <taxon>Bacteria</taxon>
        <taxon>Pseudomonadati</taxon>
        <taxon>Pseudomonadota</taxon>
        <taxon>Gammaproteobacteria</taxon>
        <taxon>Enterobacterales</taxon>
        <taxon>Morganellaceae</taxon>
        <taxon>Providencia</taxon>
    </lineage>
</organism>
<sequence length="51" mass="5850">MQGYAMNITDGIIRCRFGIVMNGRVNPNEIVEVKIKPFACANRFKKDIVYD</sequence>
<dbReference type="Proteomes" id="UP000664477">
    <property type="component" value="Unassembled WGS sequence"/>
</dbReference>
<protein>
    <submittedName>
        <fullName evidence="1">Uncharacterized protein</fullName>
    </submittedName>
</protein>
<proteinExistence type="predicted"/>
<evidence type="ECO:0000313" key="2">
    <source>
        <dbReference type="Proteomes" id="UP000664477"/>
    </source>
</evidence>
<dbReference type="AlphaFoldDB" id="A0A939ND40"/>